<evidence type="ECO:0000259" key="3">
    <source>
        <dbReference type="SMART" id="SM00409"/>
    </source>
</evidence>
<keyword evidence="2" id="KW-0812">Transmembrane</keyword>
<dbReference type="InterPro" id="IPR003599">
    <property type="entry name" value="Ig_sub"/>
</dbReference>
<dbReference type="Proteomes" id="UP000886611">
    <property type="component" value="Unassembled WGS sequence"/>
</dbReference>
<feature type="non-terminal residue" evidence="4">
    <location>
        <position position="423"/>
    </location>
</feature>
<feature type="compositionally biased region" description="Polar residues" evidence="1">
    <location>
        <begin position="25"/>
        <end position="36"/>
    </location>
</feature>
<evidence type="ECO:0000256" key="2">
    <source>
        <dbReference type="SAM" id="Phobius"/>
    </source>
</evidence>
<feature type="domain" description="Immunoglobulin" evidence="3">
    <location>
        <begin position="118"/>
        <end position="225"/>
    </location>
</feature>
<feature type="domain" description="Immunoglobulin" evidence="3">
    <location>
        <begin position="234"/>
        <end position="323"/>
    </location>
</feature>
<reference evidence="4 5" key="1">
    <citation type="journal article" date="2021" name="Cell">
        <title>Tracing the genetic footprints of vertebrate landing in non-teleost ray-finned fishes.</title>
        <authorList>
            <person name="Bi X."/>
            <person name="Wang K."/>
            <person name="Yang L."/>
            <person name="Pan H."/>
            <person name="Jiang H."/>
            <person name="Wei Q."/>
            <person name="Fang M."/>
            <person name="Yu H."/>
            <person name="Zhu C."/>
            <person name="Cai Y."/>
            <person name="He Y."/>
            <person name="Gan X."/>
            <person name="Zeng H."/>
            <person name="Yu D."/>
            <person name="Zhu Y."/>
            <person name="Jiang H."/>
            <person name="Qiu Q."/>
            <person name="Yang H."/>
            <person name="Zhang Y.E."/>
            <person name="Wang W."/>
            <person name="Zhu M."/>
            <person name="He S."/>
            <person name="Zhang G."/>
        </authorList>
    </citation>
    <scope>NUCLEOTIDE SEQUENCE [LARGE SCALE GENOMIC DNA]</scope>
    <source>
        <strain evidence="4">Bchr_013</strain>
    </source>
</reference>
<evidence type="ECO:0000256" key="1">
    <source>
        <dbReference type="SAM" id="MobiDB-lite"/>
    </source>
</evidence>
<evidence type="ECO:0000313" key="5">
    <source>
        <dbReference type="Proteomes" id="UP000886611"/>
    </source>
</evidence>
<feature type="transmembrane region" description="Helical" evidence="2">
    <location>
        <begin position="326"/>
        <end position="348"/>
    </location>
</feature>
<sequence>MSPRHKSTSFPASANRKLTKEPQLEISSPNVIRANTTGGSQELQMSFESPEDEMPAGCNREVKDNGAHNGVTAVVSWTRVSFHKWISPKKRNATWKAASDSLFESTHCRKEWRVTRVPEKLSAVRGSCVVIPCMVYLPAKGVAASRITAIWRMADHGDVFNSRGAKVLSGFMGRTALLGNVADQNCSLQIQNLRHEDNGSYYFRIEVKGLNNYSFINNMVTLQVTDTPETPTISHLKGQKVGDVILLSCSTFHWCPSHPPTMTWNYTSVNSPVKHTHVKDGMWQLFSLLYFVAVKKTLGSVVTCTVEYPGGARARASVFLQIKYKYVYVAITAAIVLLAALTLGLLYFRRWRKIRGTSCATRSAEPNSDVSTTIYEKPEDFKYEEQNKEEDYESMQQGNLYENIELSARNSKCATDSNDEASE</sequence>
<dbReference type="PANTHER" id="PTHR46484:SF1">
    <property type="entry name" value="SCHWANN CELL MYELIN PROTEIN-RELATED"/>
    <property type="match status" value="1"/>
</dbReference>
<proteinExistence type="predicted"/>
<feature type="region of interest" description="Disordered" evidence="1">
    <location>
        <begin position="1"/>
        <end position="36"/>
    </location>
</feature>
<protein>
    <submittedName>
        <fullName evidence="4">SN protein</fullName>
    </submittedName>
</protein>
<keyword evidence="5" id="KW-1185">Reference proteome</keyword>
<dbReference type="InterPro" id="IPR013106">
    <property type="entry name" value="Ig_V-set"/>
</dbReference>
<name>A0A8X7XJM0_POLSE</name>
<keyword evidence="2" id="KW-0472">Membrane</keyword>
<evidence type="ECO:0000313" key="4">
    <source>
        <dbReference type="EMBL" id="KAG2470390.1"/>
    </source>
</evidence>
<feature type="non-terminal residue" evidence="4">
    <location>
        <position position="1"/>
    </location>
</feature>
<dbReference type="InterPro" id="IPR013783">
    <property type="entry name" value="Ig-like_fold"/>
</dbReference>
<organism evidence="4 5">
    <name type="scientific">Polypterus senegalus</name>
    <name type="common">Senegal bichir</name>
    <dbReference type="NCBI Taxonomy" id="55291"/>
    <lineage>
        <taxon>Eukaryota</taxon>
        <taxon>Metazoa</taxon>
        <taxon>Chordata</taxon>
        <taxon>Craniata</taxon>
        <taxon>Vertebrata</taxon>
        <taxon>Euteleostomi</taxon>
        <taxon>Actinopterygii</taxon>
        <taxon>Polypteriformes</taxon>
        <taxon>Polypteridae</taxon>
        <taxon>Polypterus</taxon>
    </lineage>
</organism>
<keyword evidence="2" id="KW-1133">Transmembrane helix</keyword>
<dbReference type="AlphaFoldDB" id="A0A8X7XJM0"/>
<dbReference type="PANTHER" id="PTHR46484">
    <property type="entry name" value="SI:CH211-171H4.5-RELATED"/>
    <property type="match status" value="1"/>
</dbReference>
<comment type="caution">
    <text evidence="4">The sequence shown here is derived from an EMBL/GenBank/DDBJ whole genome shotgun (WGS) entry which is preliminary data.</text>
</comment>
<dbReference type="Pfam" id="PF07686">
    <property type="entry name" value="V-set"/>
    <property type="match status" value="1"/>
</dbReference>
<dbReference type="SMART" id="SM00409">
    <property type="entry name" value="IG"/>
    <property type="match status" value="2"/>
</dbReference>
<gene>
    <name evidence="4" type="primary">Siglec1_0</name>
    <name evidence="4" type="ORF">GTO96_0006615</name>
</gene>
<dbReference type="Gene3D" id="2.60.40.10">
    <property type="entry name" value="Immunoglobulins"/>
    <property type="match status" value="2"/>
</dbReference>
<dbReference type="InterPro" id="IPR036179">
    <property type="entry name" value="Ig-like_dom_sf"/>
</dbReference>
<dbReference type="SUPFAM" id="SSF48726">
    <property type="entry name" value="Immunoglobulin"/>
    <property type="match status" value="2"/>
</dbReference>
<dbReference type="EMBL" id="JAATIS010000094">
    <property type="protein sequence ID" value="KAG2470390.1"/>
    <property type="molecule type" value="Genomic_DNA"/>
</dbReference>
<accession>A0A8X7XJM0</accession>